<organism evidence="1">
    <name type="scientific">Geladintestivirus 2</name>
    <dbReference type="NCBI Taxonomy" id="3233134"/>
    <lineage>
        <taxon>Viruses</taxon>
        <taxon>Duplodnaviria</taxon>
        <taxon>Heunggongvirae</taxon>
        <taxon>Uroviricota</taxon>
        <taxon>Caudoviricetes</taxon>
        <taxon>Crassvirales</taxon>
    </lineage>
</organism>
<accession>A0AAU8MM64</accession>
<dbReference type="EMBL" id="PP965500">
    <property type="protein sequence ID" value="XCO00614.1"/>
    <property type="molecule type" value="Genomic_DNA"/>
</dbReference>
<evidence type="ECO:0000313" key="1">
    <source>
        <dbReference type="EMBL" id="XCO00614.1"/>
    </source>
</evidence>
<sequence length="183" mass="21383">MINLCDNCPVRLFNTKHYNLKPIGNPYHNKAIVVPNVGYEGYKRGSIEFDEQVKLILNHISFTGELHDVYIVPFIRCNTTISCEINDNIIANCSKYFIAEVNKFKFTDIMFLGDSVRMFCNCNITEYLDTIMVSRKGIRLAVNYSPLIKFVDKDKFSVFKDKLNKWYNAVNNKYFDNYNILKL</sequence>
<proteinExistence type="predicted"/>
<reference evidence="1" key="1">
    <citation type="submission" date="2024-06" db="EMBL/GenBank/DDBJ databases">
        <title>Intestivirid acquisition increases across infancy in a wild primate population.</title>
        <authorList>
            <person name="Schneider-Creas I.A."/>
            <person name="Moya I.L."/>
            <person name="Chiou K.L."/>
            <person name="Baniel A."/>
            <person name="Azanaw Haile A."/>
            <person name="Kebede F."/>
            <person name="Abebe B."/>
            <person name="Snyder-Mackler N."/>
            <person name="Varsani A."/>
        </authorList>
    </citation>
    <scope>NUCLEOTIDE SEQUENCE</scope>
    <source>
        <strain evidence="1">Int_RNL_2018_0288_CRY</strain>
    </source>
</reference>
<protein>
    <submittedName>
        <fullName evidence="1">Uncharacterized protein</fullName>
    </submittedName>
</protein>
<name>A0AAU8MM64_9CAUD</name>